<name>A0A5P8K318_9ACTN</name>
<dbReference type="KEGG" id="sphv:F9278_13250"/>
<feature type="compositionally biased region" description="Polar residues" evidence="1">
    <location>
        <begin position="91"/>
        <end position="113"/>
    </location>
</feature>
<protein>
    <submittedName>
        <fullName evidence="2">Uncharacterized protein</fullName>
    </submittedName>
</protein>
<organism evidence="2 3">
    <name type="scientific">Streptomyces phaeolivaceus</name>
    <dbReference type="NCBI Taxonomy" id="2653200"/>
    <lineage>
        <taxon>Bacteria</taxon>
        <taxon>Bacillati</taxon>
        <taxon>Actinomycetota</taxon>
        <taxon>Actinomycetes</taxon>
        <taxon>Kitasatosporales</taxon>
        <taxon>Streptomycetaceae</taxon>
        <taxon>Streptomyces</taxon>
    </lineage>
</organism>
<dbReference type="Proteomes" id="UP000327294">
    <property type="component" value="Chromosome"/>
</dbReference>
<keyword evidence="3" id="KW-1185">Reference proteome</keyword>
<evidence type="ECO:0000256" key="1">
    <source>
        <dbReference type="SAM" id="MobiDB-lite"/>
    </source>
</evidence>
<feature type="region of interest" description="Disordered" evidence="1">
    <location>
        <begin position="91"/>
        <end position="124"/>
    </location>
</feature>
<dbReference type="AlphaFoldDB" id="A0A5P8K318"/>
<dbReference type="RefSeq" id="WP_152168509.1">
    <property type="nucleotide sequence ID" value="NZ_CP045096.1"/>
</dbReference>
<sequence>MSIPQWFAGQILLADEMNARNERQVQQENDQTRTSSTTVINSEITFTPEPNATYLYWLWIAYSATINCGFRWSWLAAGATFCSFTQSISSPGASGTANTPQSVNFRRPANTTGRLAGGSDATSPPANFHSAYDVGTFTTDGTISTVTMQFAQAVSHADQTILRGGNQTRMIYRRIG</sequence>
<evidence type="ECO:0000313" key="3">
    <source>
        <dbReference type="Proteomes" id="UP000327294"/>
    </source>
</evidence>
<accession>A0A5P8K318</accession>
<gene>
    <name evidence="2" type="ORF">F9278_13250</name>
</gene>
<proteinExistence type="predicted"/>
<dbReference type="EMBL" id="CP045096">
    <property type="protein sequence ID" value="QFQ97017.1"/>
    <property type="molecule type" value="Genomic_DNA"/>
</dbReference>
<reference evidence="2 3" key="1">
    <citation type="submission" date="2019-10" db="EMBL/GenBank/DDBJ databases">
        <title>Streptomyces sp. strain GY16 isolated from leaves of Broussonetia papyrifera.</title>
        <authorList>
            <person name="Mo P."/>
        </authorList>
    </citation>
    <scope>NUCLEOTIDE SEQUENCE [LARGE SCALE GENOMIC DNA]</scope>
    <source>
        <strain evidence="2 3">GY16</strain>
    </source>
</reference>
<evidence type="ECO:0000313" key="2">
    <source>
        <dbReference type="EMBL" id="QFQ97017.1"/>
    </source>
</evidence>